<dbReference type="FunFam" id="3.40.50.1950:FF:000001">
    <property type="entry name" value="Flavin prenyltransferase UbiX"/>
    <property type="match status" value="1"/>
</dbReference>
<feature type="compositionally biased region" description="Polar residues" evidence="7">
    <location>
        <begin position="1"/>
        <end position="37"/>
    </location>
</feature>
<dbReference type="Gene3D" id="3.40.50.1950">
    <property type="entry name" value="Flavin prenyltransferase-like"/>
    <property type="match status" value="1"/>
</dbReference>
<dbReference type="NCBIfam" id="TIGR00421">
    <property type="entry name" value="ubiX_pad"/>
    <property type="match status" value="1"/>
</dbReference>
<dbReference type="PANTHER" id="PTHR43374:SF1">
    <property type="entry name" value="FLAVIN PRENYLTRANSFERASE PAD1, MITOCHONDRIAL"/>
    <property type="match status" value="1"/>
</dbReference>
<evidence type="ECO:0000256" key="7">
    <source>
        <dbReference type="SAM" id="MobiDB-lite"/>
    </source>
</evidence>
<dbReference type="PANTHER" id="PTHR43374">
    <property type="entry name" value="FLAVIN PRENYLTRANSFERASE"/>
    <property type="match status" value="1"/>
</dbReference>
<dbReference type="AlphaFoldDB" id="A0A1E3BSB8"/>
<dbReference type="InterPro" id="IPR004507">
    <property type="entry name" value="UbiX-like"/>
</dbReference>
<feature type="binding site" evidence="6">
    <location>
        <begin position="60"/>
        <end position="62"/>
    </location>
    <ligand>
        <name>FMN</name>
        <dbReference type="ChEBI" id="CHEBI:58210"/>
    </ligand>
</feature>
<dbReference type="HAMAP" id="MF_01984">
    <property type="entry name" value="ubiX_pad"/>
    <property type="match status" value="1"/>
</dbReference>
<comment type="similarity">
    <text evidence="5 6">Belongs to the UbiX/PAD1 family.</text>
</comment>
<dbReference type="VEuPathDB" id="FungiDB:SI65_01439"/>
<feature type="binding site" evidence="6">
    <location>
        <position position="219"/>
    </location>
    <ligand>
        <name>dimethylallyl phosphate</name>
        <dbReference type="ChEBI" id="CHEBI:88052"/>
    </ligand>
</feature>
<feature type="binding site" evidence="6">
    <location>
        <position position="173"/>
    </location>
    <ligand>
        <name>FMN</name>
        <dbReference type="ChEBI" id="CHEBI:58210"/>
    </ligand>
</feature>
<comment type="subunit">
    <text evidence="6">Oligomer.</text>
</comment>
<dbReference type="OrthoDB" id="5126881at2759"/>
<dbReference type="EMBL" id="JXNT01000001">
    <property type="protein sequence ID" value="ODM23849.1"/>
    <property type="molecule type" value="Genomic_DNA"/>
</dbReference>
<keyword evidence="1 6" id="KW-0637">Prenyltransferase</keyword>
<dbReference type="GO" id="GO:0016831">
    <property type="term" value="F:carboxy-lyase activity"/>
    <property type="evidence" value="ECO:0007669"/>
    <property type="project" value="TreeGrafter"/>
</dbReference>
<evidence type="ECO:0000256" key="4">
    <source>
        <dbReference type="ARBA" id="ARBA00022679"/>
    </source>
</evidence>
<comment type="subcellular location">
    <subcellularLocation>
        <location evidence="6">Mitochondrion</location>
    </subcellularLocation>
</comment>
<evidence type="ECO:0000313" key="10">
    <source>
        <dbReference type="Proteomes" id="UP000094569"/>
    </source>
</evidence>
<dbReference type="GO" id="GO:0005739">
    <property type="term" value="C:mitochondrion"/>
    <property type="evidence" value="ECO:0007669"/>
    <property type="project" value="UniProtKB-SubCell"/>
</dbReference>
<comment type="catalytic activity">
    <reaction evidence="6">
        <text>dimethylallyl phosphate + FMNH2 = prenylated FMNH2 + phosphate</text>
        <dbReference type="Rhea" id="RHEA:37743"/>
        <dbReference type="ChEBI" id="CHEBI:43474"/>
        <dbReference type="ChEBI" id="CHEBI:57618"/>
        <dbReference type="ChEBI" id="CHEBI:87467"/>
        <dbReference type="ChEBI" id="CHEBI:88052"/>
        <dbReference type="EC" id="2.5.1.129"/>
    </reaction>
</comment>
<comment type="caution">
    <text evidence="9">The sequence shown here is derived from an EMBL/GenBank/DDBJ whole genome shotgun (WGS) entry which is preliminary data.</text>
</comment>
<keyword evidence="2 6" id="KW-0285">Flavoprotein</keyword>
<evidence type="ECO:0000313" key="9">
    <source>
        <dbReference type="EMBL" id="ODM23849.1"/>
    </source>
</evidence>
<keyword evidence="6" id="KW-0496">Mitochondrion</keyword>
<proteinExistence type="inferred from homology"/>
<feature type="domain" description="Flavoprotein" evidence="8">
    <location>
        <begin position="53"/>
        <end position="217"/>
    </location>
</feature>
<evidence type="ECO:0000256" key="5">
    <source>
        <dbReference type="ARBA" id="ARBA00060793"/>
    </source>
</evidence>
<dbReference type="Pfam" id="PF02441">
    <property type="entry name" value="Flavoprotein"/>
    <property type="match status" value="1"/>
</dbReference>
<protein>
    <recommendedName>
        <fullName evidence="6">Flavin prenyltransferase PAD1, mitochondrial</fullName>
        <ecNumber evidence="6">2.5.1.129</ecNumber>
    </recommendedName>
</protein>
<feature type="region of interest" description="Disordered" evidence="7">
    <location>
        <begin position="1"/>
        <end position="48"/>
    </location>
</feature>
<organism evidence="9 10">
    <name type="scientific">Aspergillus cristatus</name>
    <name type="common">Chinese Fuzhuan brick tea-fermentation fungus</name>
    <name type="synonym">Eurotium cristatum</name>
    <dbReference type="NCBI Taxonomy" id="573508"/>
    <lineage>
        <taxon>Eukaryota</taxon>
        <taxon>Fungi</taxon>
        <taxon>Dikarya</taxon>
        <taxon>Ascomycota</taxon>
        <taxon>Pezizomycotina</taxon>
        <taxon>Eurotiomycetes</taxon>
        <taxon>Eurotiomycetidae</taxon>
        <taxon>Eurotiales</taxon>
        <taxon>Aspergillaceae</taxon>
        <taxon>Aspergillus</taxon>
        <taxon>Aspergillus subgen. Aspergillus</taxon>
    </lineage>
</organism>
<dbReference type="EC" id="2.5.1.129" evidence="6"/>
<dbReference type="GO" id="GO:0106141">
    <property type="term" value="F:flavin prenyltransferase activity"/>
    <property type="evidence" value="ECO:0007669"/>
    <property type="project" value="UniProtKB-EC"/>
</dbReference>
<dbReference type="STRING" id="573508.A0A1E3BSB8"/>
<accession>A0A1E3BSB8</accession>
<reference evidence="9 10" key="1">
    <citation type="journal article" date="2016" name="BMC Genomics">
        <title>Comparative genomic and transcriptomic analyses of the Fuzhuan brick tea-fermentation fungus Aspergillus cristatus.</title>
        <authorList>
            <person name="Ge Y."/>
            <person name="Wang Y."/>
            <person name="Liu Y."/>
            <person name="Tan Y."/>
            <person name="Ren X."/>
            <person name="Zhang X."/>
            <person name="Hyde K.D."/>
            <person name="Liu Y."/>
            <person name="Liu Z."/>
        </authorList>
    </citation>
    <scope>NUCLEOTIDE SEQUENCE [LARGE SCALE GENOMIC DNA]</scope>
    <source>
        <strain evidence="9 10">GZAAS20.1005</strain>
    </source>
</reference>
<evidence type="ECO:0000259" key="8">
    <source>
        <dbReference type="Pfam" id="PF02441"/>
    </source>
</evidence>
<sequence length="243" mass="26826">MRIQSHTAQSTSISLRRTIPQTLQPGLPSQNARPYSSTPTTPPKPPNGLKYNRLIIGMTGATGAIYGIRALQFLRTVGVETHLVMSKWAHVTIKYETPWTPESIANLATARNYSIRDLSAPMSSGYWKSDGMLIAPCSVKTLAATRAGYAEDLISRSADVCIKERRPLVLGVRETPLSAIHLENMLALARLGVVIFPAVPAFYTRSRGLDDIVDHSVMRMMDYFGIESDGFMPGEGRWEGFQK</sequence>
<gene>
    <name evidence="6" type="primary">PAD1</name>
    <name evidence="9" type="ORF">SI65_01439</name>
</gene>
<evidence type="ECO:0000256" key="3">
    <source>
        <dbReference type="ARBA" id="ARBA00022643"/>
    </source>
</evidence>
<dbReference type="InterPro" id="IPR003382">
    <property type="entry name" value="Flavoprotein"/>
</dbReference>
<keyword evidence="4 6" id="KW-0808">Transferase</keyword>
<comment type="function">
    <text evidence="6">Flavin prenyltransferase that catalyzes the synthesis of the prenylated FMN cofactor (prenyl-FMN) for the ferulic acid decarboxylase FDC1. The prenyltransferase is metal-independent and links a dimethylallyl moiety from dimethylallyl monophosphate (DMAP) to the flavin N5 and C6 atoms of FMN.</text>
</comment>
<name>A0A1E3BSB8_ASPCR</name>
<dbReference type="InterPro" id="IPR036551">
    <property type="entry name" value="Flavin_trans-like"/>
</dbReference>
<keyword evidence="10" id="KW-1185">Reference proteome</keyword>
<keyword evidence="3 6" id="KW-0288">FMN</keyword>
<dbReference type="SUPFAM" id="SSF52507">
    <property type="entry name" value="Homo-oligomeric flavin-containing Cys decarboxylases, HFCD"/>
    <property type="match status" value="1"/>
</dbReference>
<dbReference type="Proteomes" id="UP000094569">
    <property type="component" value="Unassembled WGS sequence"/>
</dbReference>
<feature type="binding site" evidence="6">
    <location>
        <position position="203"/>
    </location>
    <ligand>
        <name>dimethylallyl phosphate</name>
        <dbReference type="ChEBI" id="CHEBI:88052"/>
    </ligand>
</feature>
<evidence type="ECO:0000256" key="1">
    <source>
        <dbReference type="ARBA" id="ARBA00022602"/>
    </source>
</evidence>
<evidence type="ECO:0000256" key="2">
    <source>
        <dbReference type="ARBA" id="ARBA00022630"/>
    </source>
</evidence>
<evidence type="ECO:0000256" key="6">
    <source>
        <dbReference type="HAMAP-Rule" id="MF_03197"/>
    </source>
</evidence>
<dbReference type="NCBIfam" id="NF004685">
    <property type="entry name" value="PRK06029.1"/>
    <property type="match status" value="1"/>
</dbReference>
<feature type="binding site" evidence="6">
    <location>
        <begin position="138"/>
        <end position="141"/>
    </location>
    <ligand>
        <name>FMN</name>
        <dbReference type="ChEBI" id="CHEBI:58210"/>
    </ligand>
</feature>
<feature type="binding site" evidence="6">
    <location>
        <position position="86"/>
    </location>
    <ligand>
        <name>FMN</name>
        <dbReference type="ChEBI" id="CHEBI:58210"/>
    </ligand>
</feature>